<keyword evidence="3 6" id="KW-0812">Transmembrane</keyword>
<evidence type="ECO:0000256" key="5">
    <source>
        <dbReference type="ARBA" id="ARBA00023136"/>
    </source>
</evidence>
<accession>A0A1H3ATZ4</accession>
<evidence type="ECO:0000256" key="4">
    <source>
        <dbReference type="ARBA" id="ARBA00022989"/>
    </source>
</evidence>
<proteinExistence type="predicted"/>
<feature type="transmembrane region" description="Helical" evidence="6">
    <location>
        <begin position="419"/>
        <end position="441"/>
    </location>
</feature>
<gene>
    <name evidence="7" type="ORF">SAMN05443574_1303</name>
</gene>
<keyword evidence="5 6" id="KW-0472">Membrane</keyword>
<dbReference type="PANTHER" id="PTHR30250:SF11">
    <property type="entry name" value="O-ANTIGEN TRANSPORTER-RELATED"/>
    <property type="match status" value="1"/>
</dbReference>
<evidence type="ECO:0000313" key="7">
    <source>
        <dbReference type="EMBL" id="SDX32604.1"/>
    </source>
</evidence>
<evidence type="ECO:0000256" key="6">
    <source>
        <dbReference type="SAM" id="Phobius"/>
    </source>
</evidence>
<feature type="transmembrane region" description="Helical" evidence="6">
    <location>
        <begin position="361"/>
        <end position="379"/>
    </location>
</feature>
<dbReference type="InterPro" id="IPR002797">
    <property type="entry name" value="Polysacc_synth"/>
</dbReference>
<dbReference type="EMBL" id="FNOF01000030">
    <property type="protein sequence ID" value="SDX32604.1"/>
    <property type="molecule type" value="Genomic_DNA"/>
</dbReference>
<feature type="transmembrane region" description="Helical" evidence="6">
    <location>
        <begin position="447"/>
        <end position="470"/>
    </location>
</feature>
<dbReference type="Proteomes" id="UP000182573">
    <property type="component" value="Unassembled WGS sequence"/>
</dbReference>
<evidence type="ECO:0000313" key="8">
    <source>
        <dbReference type="Proteomes" id="UP000182573"/>
    </source>
</evidence>
<keyword evidence="4 6" id="KW-1133">Transmembrane helix</keyword>
<protein>
    <submittedName>
        <fullName evidence="7">Membrane protein involved in the export of O-antigen and teichoic acid</fullName>
    </submittedName>
</protein>
<evidence type="ECO:0000256" key="3">
    <source>
        <dbReference type="ARBA" id="ARBA00022692"/>
    </source>
</evidence>
<feature type="transmembrane region" description="Helical" evidence="6">
    <location>
        <begin position="174"/>
        <end position="193"/>
    </location>
</feature>
<name>A0A1H3ATZ4_HALVA</name>
<dbReference type="AlphaFoldDB" id="A0A1H3ATZ4"/>
<dbReference type="GO" id="GO:0005886">
    <property type="term" value="C:plasma membrane"/>
    <property type="evidence" value="ECO:0007669"/>
    <property type="project" value="UniProtKB-SubCell"/>
</dbReference>
<feature type="transmembrane region" description="Helical" evidence="6">
    <location>
        <begin position="385"/>
        <end position="407"/>
    </location>
</feature>
<evidence type="ECO:0000256" key="1">
    <source>
        <dbReference type="ARBA" id="ARBA00004651"/>
    </source>
</evidence>
<feature type="transmembrane region" description="Helical" evidence="6">
    <location>
        <begin position="38"/>
        <end position="59"/>
    </location>
</feature>
<feature type="transmembrane region" description="Helical" evidence="6">
    <location>
        <begin position="297"/>
        <end position="318"/>
    </location>
</feature>
<sequence length="487" mass="52803">MSSLLRSVLSIFSGKVVGILISLVFTPLLVRIVSQNQYGIFASVLAAFSIVTLLSKGGLFDAARKTVAEYSEDAGKVSSVISVSLFLSVSYSLMAVFIVLLSVHFNFVPSKYSAYTLPLVVVILFGNLFNIVKGSFYGLQRESIAEILQIGRRLSYTVLALLLAYLGYDVFGVVVGYALSFVLLAAVGMLLLVKYTSYRLSTDIPISEYGGQIASFGGYQLIGGVSATLLYKSDILLVEFFQGSTPTALYQSAIVPAEMIWFVPSAIQLAFLQHTASLWSDGKTDQINQRLQTGIKYAVLSLTLFGAGLFALAGPFLNLYFGPDYAGAKMTLQILIFGTFFLGTTRVVTPVLHATGWVRPSELITVLGLVINLVLNITLIPRYGIIGAGIGTGLSYVAIFVGNVTLWKYSPFDVVPLRWAGKLAMTQGVFATLLFGIVRIIDLSPWISLLVFPPLGLVLFLGINITAGYVPTQPAQPYLKRARKYLS</sequence>
<dbReference type="STRING" id="28442.SAMN05443574_1303"/>
<dbReference type="PANTHER" id="PTHR30250">
    <property type="entry name" value="PST FAMILY PREDICTED COLANIC ACID TRANSPORTER"/>
    <property type="match status" value="1"/>
</dbReference>
<feature type="transmembrane region" description="Helical" evidence="6">
    <location>
        <begin position="153"/>
        <end position="168"/>
    </location>
</feature>
<feature type="transmembrane region" description="Helical" evidence="6">
    <location>
        <begin position="112"/>
        <end position="132"/>
    </location>
</feature>
<feature type="transmembrane region" description="Helical" evidence="6">
    <location>
        <begin position="330"/>
        <end position="349"/>
    </location>
</feature>
<dbReference type="Pfam" id="PF01943">
    <property type="entry name" value="Polysacc_synt"/>
    <property type="match status" value="1"/>
</dbReference>
<feature type="transmembrane region" description="Helical" evidence="6">
    <location>
        <begin position="12"/>
        <end position="32"/>
    </location>
</feature>
<dbReference type="InterPro" id="IPR050833">
    <property type="entry name" value="Poly_Biosynth_Transport"/>
</dbReference>
<dbReference type="RefSeq" id="WP_074654993.1">
    <property type="nucleotide sequence ID" value="NZ_FNOF01000030.1"/>
</dbReference>
<keyword evidence="2" id="KW-1003">Cell membrane</keyword>
<organism evidence="7 8">
    <name type="scientific">Haloarcula vallismortis</name>
    <name type="common">Halobacterium vallismortis</name>
    <dbReference type="NCBI Taxonomy" id="28442"/>
    <lineage>
        <taxon>Archaea</taxon>
        <taxon>Methanobacteriati</taxon>
        <taxon>Methanobacteriota</taxon>
        <taxon>Stenosarchaea group</taxon>
        <taxon>Halobacteria</taxon>
        <taxon>Halobacteriales</taxon>
        <taxon>Haloarculaceae</taxon>
        <taxon>Haloarcula</taxon>
    </lineage>
</organism>
<evidence type="ECO:0000256" key="2">
    <source>
        <dbReference type="ARBA" id="ARBA00022475"/>
    </source>
</evidence>
<comment type="subcellular location">
    <subcellularLocation>
        <location evidence="1">Cell membrane</location>
        <topology evidence="1">Multi-pass membrane protein</topology>
    </subcellularLocation>
</comment>
<feature type="transmembrane region" description="Helical" evidence="6">
    <location>
        <begin position="80"/>
        <end position="100"/>
    </location>
</feature>
<reference evidence="7 8" key="1">
    <citation type="submission" date="2016-10" db="EMBL/GenBank/DDBJ databases">
        <authorList>
            <person name="de Groot N.N."/>
        </authorList>
    </citation>
    <scope>NUCLEOTIDE SEQUENCE [LARGE SCALE GENOMIC DNA]</scope>
    <source>
        <strain evidence="7 8">DSM 3756</strain>
    </source>
</reference>